<keyword evidence="2" id="KW-1185">Reference proteome</keyword>
<dbReference type="EMBL" id="CP042469">
    <property type="protein sequence ID" value="QOX65110.1"/>
    <property type="molecule type" value="Genomic_DNA"/>
</dbReference>
<name>A0ACD1AFA5_9FIRM</name>
<evidence type="ECO:0000313" key="1">
    <source>
        <dbReference type="EMBL" id="QOX65110.1"/>
    </source>
</evidence>
<evidence type="ECO:0000313" key="2">
    <source>
        <dbReference type="Proteomes" id="UP000594014"/>
    </source>
</evidence>
<accession>A0ACD1AFA5</accession>
<sequence>MKKKRLKTLFTWAVIFTFIFSTAPVPSSAETAIADSVYINGNIYTMEDDHPTASAIAVKGQKLIYVGDDESAKKFIGNNTKVTDLKEKTVIPGLIEGHMHIPMLGENLMKIDAFWKPKAEILAAVKAEADKAQPGDWIQGFGWNNTIWDDKSYPTKEELDSVAPNNPVVMERTDGHMIWVNSKALQLAGITKESKDPQGGEILRDAKGAPTGCLTDTAGEPVQKIIPGLSDDREMDAILAAQEQLLSYGFTSAMDAGSNVRIINLFKELYQKKTMKLRVYSLVGGDWGGTIAGPEQEYIKNNPPQKELYDDRYSVNAVKLFADGSLGSRSAALLKDYSDRHGHIGNYQYTDEELYAVMKQIYDSGYQIATHAIGDGGVDQVINTYEKLIKADPKADRRLRIEHYQVSTLDDIKRIAQLHILPSMQPTHATSDKTMAEDRIGSERMKGAYAWRKIIDAGSIIIGGSDAPVELVNPYHGFYAAVTRQSRDGLPEGGWYIEDAMTREEALKAFTIWAAYGQFEENLKGSLKAGKLADFVVIDRDYMKCPANEIKDIQALLTVLGGEEVYRRDLSEIGVIWQGVPIRFNTPPVMNSGMIYAEAAALADKMGASADYKKGDIELKMTKDHKTLVLPVVLSQDQPMVSVRTVLEGFEYSLVWNPLSQTISIE</sequence>
<protein>
    <submittedName>
        <fullName evidence="1">Amidohydrolase family protein</fullName>
    </submittedName>
</protein>
<organism evidence="1 2">
    <name type="scientific">Anoxybacterium hadale</name>
    <dbReference type="NCBI Taxonomy" id="3408580"/>
    <lineage>
        <taxon>Bacteria</taxon>
        <taxon>Bacillati</taxon>
        <taxon>Bacillota</taxon>
        <taxon>Clostridia</taxon>
        <taxon>Peptostreptococcales</taxon>
        <taxon>Anaerovoracaceae</taxon>
        <taxon>Anoxybacterium</taxon>
    </lineage>
</organism>
<reference evidence="1" key="1">
    <citation type="submission" date="2019-08" db="EMBL/GenBank/DDBJ databases">
        <title>Genome sequence of Clostridiales bacterium MT110.</title>
        <authorList>
            <person name="Cao J."/>
        </authorList>
    </citation>
    <scope>NUCLEOTIDE SEQUENCE</scope>
    <source>
        <strain evidence="1">MT110</strain>
    </source>
</reference>
<dbReference type="Proteomes" id="UP000594014">
    <property type="component" value="Chromosome"/>
</dbReference>
<proteinExistence type="predicted"/>
<gene>
    <name evidence="1" type="ORF">FRZ06_18040</name>
</gene>